<dbReference type="Proteomes" id="UP001165121">
    <property type="component" value="Unassembled WGS sequence"/>
</dbReference>
<accession>A0A9W6TSR6</accession>
<protein>
    <submittedName>
        <fullName evidence="1">Unnamed protein product</fullName>
    </submittedName>
</protein>
<gene>
    <name evidence="1" type="ORF">Pfra01_000189700</name>
</gene>
<dbReference type="EMBL" id="BSXT01000146">
    <property type="protein sequence ID" value="GMF19122.1"/>
    <property type="molecule type" value="Genomic_DNA"/>
</dbReference>
<name>A0A9W6TSR6_9STRA</name>
<reference evidence="1" key="1">
    <citation type="submission" date="2023-04" db="EMBL/GenBank/DDBJ databases">
        <title>Phytophthora fragariaefolia NBRC 109709.</title>
        <authorList>
            <person name="Ichikawa N."/>
            <person name="Sato H."/>
            <person name="Tonouchi N."/>
        </authorList>
    </citation>
    <scope>NUCLEOTIDE SEQUENCE</scope>
    <source>
        <strain evidence="1">NBRC 109709</strain>
    </source>
</reference>
<organism evidence="1 2">
    <name type="scientific">Phytophthora fragariaefolia</name>
    <dbReference type="NCBI Taxonomy" id="1490495"/>
    <lineage>
        <taxon>Eukaryota</taxon>
        <taxon>Sar</taxon>
        <taxon>Stramenopiles</taxon>
        <taxon>Oomycota</taxon>
        <taxon>Peronosporomycetes</taxon>
        <taxon>Peronosporales</taxon>
        <taxon>Peronosporaceae</taxon>
        <taxon>Phytophthora</taxon>
    </lineage>
</organism>
<keyword evidence="2" id="KW-1185">Reference proteome</keyword>
<comment type="caution">
    <text evidence="1">The sequence shown here is derived from an EMBL/GenBank/DDBJ whole genome shotgun (WGS) entry which is preliminary data.</text>
</comment>
<evidence type="ECO:0000313" key="1">
    <source>
        <dbReference type="EMBL" id="GMF19122.1"/>
    </source>
</evidence>
<dbReference type="AlphaFoldDB" id="A0A9W6TSR6"/>
<sequence length="107" mass="11392">MASLVDLISLVETPLQTSLLVLLLAAMPTTPLLAQRCSPLITFTMPSVKTDINPPRAVALVVDSPRVSAHPASTDVKLPLTTIMLPVMGLELPPYTKLDTPDPVLPV</sequence>
<proteinExistence type="predicted"/>
<evidence type="ECO:0000313" key="2">
    <source>
        <dbReference type="Proteomes" id="UP001165121"/>
    </source>
</evidence>